<evidence type="ECO:0008006" key="3">
    <source>
        <dbReference type="Google" id="ProtNLM"/>
    </source>
</evidence>
<organism evidence="2">
    <name type="scientific">marine metagenome</name>
    <dbReference type="NCBI Taxonomy" id="408172"/>
    <lineage>
        <taxon>unclassified sequences</taxon>
        <taxon>metagenomes</taxon>
        <taxon>ecological metagenomes</taxon>
    </lineage>
</organism>
<evidence type="ECO:0000256" key="1">
    <source>
        <dbReference type="SAM" id="Phobius"/>
    </source>
</evidence>
<name>A0A383DR72_9ZZZZ</name>
<keyword evidence="1" id="KW-1133">Transmembrane helix</keyword>
<proteinExistence type="predicted"/>
<gene>
    <name evidence="2" type="ORF">METZ01_LOCUS499861</name>
</gene>
<dbReference type="AlphaFoldDB" id="A0A383DR72"/>
<accession>A0A383DR72</accession>
<keyword evidence="1" id="KW-0812">Transmembrane</keyword>
<dbReference type="EMBL" id="UINC01219514">
    <property type="protein sequence ID" value="SVE47007.1"/>
    <property type="molecule type" value="Genomic_DNA"/>
</dbReference>
<keyword evidence="1" id="KW-0472">Membrane</keyword>
<sequence length="179" mass="19513">MQHTVSTKTLVKASITATVVAAIALVTFILPAEYNIDPTGIGHKLGLTTLAQATESDVIVSTNNADTNTSGSQEFQTIEVVVPAGRGVEYKFAMQQYAKMTYEWLTDGEALYFDLHGEPEGDTTGYFESYTIATSNEMKGSFTAPFAGSHGWYWKNKSDKPIAVQLLVKGEYQVIGLKQ</sequence>
<feature type="transmembrane region" description="Helical" evidence="1">
    <location>
        <begin position="9"/>
        <end position="30"/>
    </location>
</feature>
<evidence type="ECO:0000313" key="2">
    <source>
        <dbReference type="EMBL" id="SVE47007.1"/>
    </source>
</evidence>
<protein>
    <recommendedName>
        <fullName evidence="3">Transmembrane anchor protein</fullName>
    </recommendedName>
</protein>
<reference evidence="2" key="1">
    <citation type="submission" date="2018-05" db="EMBL/GenBank/DDBJ databases">
        <authorList>
            <person name="Lanie J.A."/>
            <person name="Ng W.-L."/>
            <person name="Kazmierczak K.M."/>
            <person name="Andrzejewski T.M."/>
            <person name="Davidsen T.M."/>
            <person name="Wayne K.J."/>
            <person name="Tettelin H."/>
            <person name="Glass J.I."/>
            <person name="Rusch D."/>
            <person name="Podicherti R."/>
            <person name="Tsui H.-C.T."/>
            <person name="Winkler M.E."/>
        </authorList>
    </citation>
    <scope>NUCLEOTIDE SEQUENCE</scope>
</reference>